<accession>A0A840QP24</accession>
<evidence type="ECO:0000256" key="1">
    <source>
        <dbReference type="ARBA" id="ARBA00022448"/>
    </source>
</evidence>
<reference evidence="5 6" key="1">
    <citation type="submission" date="2020-08" db="EMBL/GenBank/DDBJ databases">
        <title>Genomic Encyclopedia of Type Strains, Phase IV (KMG-IV): sequencing the most valuable type-strain genomes for metagenomic binning, comparative biology and taxonomic classification.</title>
        <authorList>
            <person name="Goeker M."/>
        </authorList>
    </citation>
    <scope>NUCLEOTIDE SEQUENCE [LARGE SCALE GENOMIC DNA]</scope>
    <source>
        <strain evidence="5 6">DSM 24696</strain>
    </source>
</reference>
<protein>
    <submittedName>
        <fullName evidence="5">Putative ABC transport system ATP-binding protein</fullName>
    </submittedName>
</protein>
<gene>
    <name evidence="5" type="ORF">HNQ41_001283</name>
</gene>
<dbReference type="EMBL" id="JACHHB010000004">
    <property type="protein sequence ID" value="MBB5173120.1"/>
    <property type="molecule type" value="Genomic_DNA"/>
</dbReference>
<dbReference type="PROSITE" id="PS00211">
    <property type="entry name" value="ABC_TRANSPORTER_1"/>
    <property type="match status" value="1"/>
</dbReference>
<dbReference type="SMART" id="SM00382">
    <property type="entry name" value="AAA"/>
    <property type="match status" value="1"/>
</dbReference>
<evidence type="ECO:0000259" key="4">
    <source>
        <dbReference type="PROSITE" id="PS50893"/>
    </source>
</evidence>
<dbReference type="GO" id="GO:0016887">
    <property type="term" value="F:ATP hydrolysis activity"/>
    <property type="evidence" value="ECO:0007669"/>
    <property type="project" value="InterPro"/>
</dbReference>
<keyword evidence="2" id="KW-0547">Nucleotide-binding</keyword>
<dbReference type="PROSITE" id="PS50893">
    <property type="entry name" value="ABC_TRANSPORTER_2"/>
    <property type="match status" value="1"/>
</dbReference>
<dbReference type="SUPFAM" id="SSF52540">
    <property type="entry name" value="P-loop containing nucleoside triphosphate hydrolases"/>
    <property type="match status" value="1"/>
</dbReference>
<keyword evidence="6" id="KW-1185">Reference proteome</keyword>
<dbReference type="InterPro" id="IPR017871">
    <property type="entry name" value="ABC_transporter-like_CS"/>
</dbReference>
<dbReference type="PANTHER" id="PTHR43423:SF1">
    <property type="entry name" value="ABC TRANSPORTER I FAMILY MEMBER 17"/>
    <property type="match status" value="1"/>
</dbReference>
<dbReference type="Proteomes" id="UP000551878">
    <property type="component" value="Unassembled WGS sequence"/>
</dbReference>
<dbReference type="InterPro" id="IPR003439">
    <property type="entry name" value="ABC_transporter-like_ATP-bd"/>
</dbReference>
<dbReference type="Pfam" id="PF00005">
    <property type="entry name" value="ABC_tran"/>
    <property type="match status" value="1"/>
</dbReference>
<name>A0A840QP24_9BACI</name>
<dbReference type="Gene3D" id="3.40.50.300">
    <property type="entry name" value="P-loop containing nucleotide triphosphate hydrolases"/>
    <property type="match status" value="1"/>
</dbReference>
<dbReference type="GO" id="GO:0005524">
    <property type="term" value="F:ATP binding"/>
    <property type="evidence" value="ECO:0007669"/>
    <property type="project" value="UniProtKB-KW"/>
</dbReference>
<dbReference type="InterPro" id="IPR027417">
    <property type="entry name" value="P-loop_NTPase"/>
</dbReference>
<evidence type="ECO:0000256" key="3">
    <source>
        <dbReference type="ARBA" id="ARBA00022840"/>
    </source>
</evidence>
<dbReference type="AlphaFoldDB" id="A0A840QP24"/>
<evidence type="ECO:0000256" key="2">
    <source>
        <dbReference type="ARBA" id="ARBA00022741"/>
    </source>
</evidence>
<sequence length="232" mass="25813">MVDLIDVQAVSSERLTNIHLSIEEGTIVNLIGPSGGGKSSLLMLLNRLEDPLEGEILYKGEPITNIELGKLRRMIGLVQQTAALFEGTVEDNLKYGPSLTGAWGSAMGRDLLDQVSLPQTYLQKYVDELSGGEKQRVAFARALANKPRILLLDEVTSALDVRNVECIEQRLYELIESKKVEGMFMVTHDISQAKRMGSHTVFMSEGKIVEQGETKEILTHPETTRLKQFLKE</sequence>
<keyword evidence="3 5" id="KW-0067">ATP-binding</keyword>
<dbReference type="PANTHER" id="PTHR43423">
    <property type="entry name" value="ABC TRANSPORTER I FAMILY MEMBER 17"/>
    <property type="match status" value="1"/>
</dbReference>
<feature type="domain" description="ABC transporter" evidence="4">
    <location>
        <begin position="2"/>
        <end position="230"/>
    </location>
</feature>
<proteinExistence type="predicted"/>
<comment type="caution">
    <text evidence="5">The sequence shown here is derived from an EMBL/GenBank/DDBJ whole genome shotgun (WGS) entry which is preliminary data.</text>
</comment>
<keyword evidence="1" id="KW-0813">Transport</keyword>
<organism evidence="5 6">
    <name type="scientific">Texcoconibacillus texcoconensis</name>
    <dbReference type="NCBI Taxonomy" id="1095777"/>
    <lineage>
        <taxon>Bacteria</taxon>
        <taxon>Bacillati</taxon>
        <taxon>Bacillota</taxon>
        <taxon>Bacilli</taxon>
        <taxon>Bacillales</taxon>
        <taxon>Bacillaceae</taxon>
        <taxon>Texcoconibacillus</taxon>
    </lineage>
</organism>
<dbReference type="RefSeq" id="WP_184663558.1">
    <property type="nucleotide sequence ID" value="NZ_JACHHB010000004.1"/>
</dbReference>
<evidence type="ECO:0000313" key="5">
    <source>
        <dbReference type="EMBL" id="MBB5173120.1"/>
    </source>
</evidence>
<evidence type="ECO:0000313" key="6">
    <source>
        <dbReference type="Proteomes" id="UP000551878"/>
    </source>
</evidence>
<dbReference type="InterPro" id="IPR003593">
    <property type="entry name" value="AAA+_ATPase"/>
</dbReference>